<accession>A0A2M7XGE4</accession>
<dbReference type="Proteomes" id="UP000231263">
    <property type="component" value="Unassembled WGS sequence"/>
</dbReference>
<keyword evidence="2" id="KW-0472">Membrane</keyword>
<feature type="transmembrane region" description="Helical" evidence="2">
    <location>
        <begin position="78"/>
        <end position="100"/>
    </location>
</feature>
<keyword evidence="2" id="KW-1133">Transmembrane helix</keyword>
<evidence type="ECO:0000256" key="2">
    <source>
        <dbReference type="SAM" id="Phobius"/>
    </source>
</evidence>
<comment type="caution">
    <text evidence="3">The sequence shown here is derived from an EMBL/GenBank/DDBJ whole genome shotgun (WGS) entry which is preliminary data.</text>
</comment>
<evidence type="ECO:0000256" key="1">
    <source>
        <dbReference type="SAM" id="MobiDB-lite"/>
    </source>
</evidence>
<protein>
    <recommendedName>
        <fullName evidence="5">DUF11 domain-containing protein</fullName>
    </recommendedName>
</protein>
<dbReference type="AlphaFoldDB" id="A0A2M7XGE4"/>
<dbReference type="Gene3D" id="2.60.40.1170">
    <property type="entry name" value="Mu homology domain, subdomain B"/>
    <property type="match status" value="1"/>
</dbReference>
<reference evidence="4" key="1">
    <citation type="submission" date="2017-09" db="EMBL/GenBank/DDBJ databases">
        <title>Depth-based differentiation of microbial function through sediment-hosted aquifers and enrichment of novel symbionts in the deep terrestrial subsurface.</title>
        <authorList>
            <person name="Probst A.J."/>
            <person name="Ladd B."/>
            <person name="Jarett J.K."/>
            <person name="Geller-Mcgrath D.E."/>
            <person name="Sieber C.M.K."/>
            <person name="Emerson J.B."/>
            <person name="Anantharaman K."/>
            <person name="Thomas B.C."/>
            <person name="Malmstrom R."/>
            <person name="Stieglmeier M."/>
            <person name="Klingl A."/>
            <person name="Woyke T."/>
            <person name="Ryan C.M."/>
            <person name="Banfield J.F."/>
        </authorList>
    </citation>
    <scope>NUCLEOTIDE SEQUENCE [LARGE SCALE GENOMIC DNA]</scope>
</reference>
<evidence type="ECO:0000313" key="4">
    <source>
        <dbReference type="Proteomes" id="UP000231263"/>
    </source>
</evidence>
<sequence length="637" mass="69320">MSATKRHKTTHEEDLAHHAETFHKKEAVPHSHNGHIHHPTAKPEDELMQEGLNAIYGDQKDTVDFSKLDRAKNRFTNFLLKTIGFLGVVAVIAWSAYYIYTKYFTTSEADTFILEIVAPDEIVSGDDATFEIHYKNPSAIPLATLEIEVKLPPAYQLGGLNPAPSDLEALTWKIGTLPAGSDGTISITGTWLASVPSSMPIQVFANYRPSNFNADFQSIKTAYISSFSSGITSSFNGPSEATPGEKLEYSLVLVNESQSDINNIVAELQLPNGFFIDPDTEGITAGDQPLWEIAVIKAGEEKEIKFTGTFAADNVGFQYFDLVTSLRGNDKNLLTQSKTQGFTDVIGSNVIVQLVANGSTENINTELDSDLRVSISIENTGEAPIEDAELLLDFQSAKPFPVVWNDADLDQGTITSDGIIWGADSIGVLKKGDKKIFNLTFPIEASVANDKTDEFTIVAETTLQNLPIRSTPIKIGINSEATFTVKARYYSESGAPLGTGPLPPVIGKETSYKVFWSVQNSLHDLENIQISATLPPNVVWKNTISTDLGSLTYTEVNRTVTWKVAQLPRTIGIINADFEIGIVPTDNDLGKFIKLISGSSFKAVDTKTTATLQETTSTLDSELPEDEHASGNGIVAE</sequence>
<gene>
    <name evidence="3" type="ORF">CO173_00955</name>
</gene>
<organism evidence="3 4">
    <name type="scientific">Candidatus Uhrbacteria bacterium CG_4_9_14_3_um_filter_41_35</name>
    <dbReference type="NCBI Taxonomy" id="1975034"/>
    <lineage>
        <taxon>Bacteria</taxon>
        <taxon>Candidatus Uhriibacteriota</taxon>
    </lineage>
</organism>
<dbReference type="EMBL" id="PFWT01000006">
    <property type="protein sequence ID" value="PJA46941.1"/>
    <property type="molecule type" value="Genomic_DNA"/>
</dbReference>
<name>A0A2M7XGE4_9BACT</name>
<evidence type="ECO:0008006" key="5">
    <source>
        <dbReference type="Google" id="ProtNLM"/>
    </source>
</evidence>
<proteinExistence type="predicted"/>
<keyword evidence="2" id="KW-0812">Transmembrane</keyword>
<feature type="region of interest" description="Disordered" evidence="1">
    <location>
        <begin position="615"/>
        <end position="637"/>
    </location>
</feature>
<evidence type="ECO:0000313" key="3">
    <source>
        <dbReference type="EMBL" id="PJA46941.1"/>
    </source>
</evidence>